<organism evidence="2 3">
    <name type="scientific">Tritrichomonas musculus</name>
    <dbReference type="NCBI Taxonomy" id="1915356"/>
    <lineage>
        <taxon>Eukaryota</taxon>
        <taxon>Metamonada</taxon>
        <taxon>Parabasalia</taxon>
        <taxon>Tritrichomonadida</taxon>
        <taxon>Tritrichomonadidae</taxon>
        <taxon>Tritrichomonas</taxon>
    </lineage>
</organism>
<feature type="region of interest" description="Disordered" evidence="1">
    <location>
        <begin position="132"/>
        <end position="154"/>
    </location>
</feature>
<gene>
    <name evidence="2" type="ORF">M9Y10_040955</name>
</gene>
<keyword evidence="3" id="KW-1185">Reference proteome</keyword>
<evidence type="ECO:0000313" key="3">
    <source>
        <dbReference type="Proteomes" id="UP001470230"/>
    </source>
</evidence>
<accession>A0ABR2K315</accession>
<protein>
    <submittedName>
        <fullName evidence="2">Uncharacterized protein</fullName>
    </submittedName>
</protein>
<name>A0ABR2K315_9EUKA</name>
<sequence length="177" mass="21011">MKKIEDIPIPNDLTEIQKAEFIAYKEAMIQIEKEWEQLENDENNDQKACSTIIQELHDRKVKKIAEKLSSRQDIIQKQHQKEKDKIEKEFRAAKTTLNDRLVRAYYSSYQNIIGQLKDLKGKDYSVDNSIDFPPIQPDPQMLTRTKQPEEPNFRLSSQDCEKDLRKIQNIFNQRENE</sequence>
<reference evidence="2 3" key="1">
    <citation type="submission" date="2024-04" db="EMBL/GenBank/DDBJ databases">
        <title>Tritrichomonas musculus Genome.</title>
        <authorList>
            <person name="Alves-Ferreira E."/>
            <person name="Grigg M."/>
            <person name="Lorenzi H."/>
            <person name="Galac M."/>
        </authorList>
    </citation>
    <scope>NUCLEOTIDE SEQUENCE [LARGE SCALE GENOMIC DNA]</scope>
    <source>
        <strain evidence="2 3">EAF2021</strain>
    </source>
</reference>
<evidence type="ECO:0000313" key="2">
    <source>
        <dbReference type="EMBL" id="KAK8885506.1"/>
    </source>
</evidence>
<dbReference type="Proteomes" id="UP001470230">
    <property type="component" value="Unassembled WGS sequence"/>
</dbReference>
<comment type="caution">
    <text evidence="2">The sequence shown here is derived from an EMBL/GenBank/DDBJ whole genome shotgun (WGS) entry which is preliminary data.</text>
</comment>
<dbReference type="EMBL" id="JAPFFF010000007">
    <property type="protein sequence ID" value="KAK8885506.1"/>
    <property type="molecule type" value="Genomic_DNA"/>
</dbReference>
<proteinExistence type="predicted"/>
<evidence type="ECO:0000256" key="1">
    <source>
        <dbReference type="SAM" id="MobiDB-lite"/>
    </source>
</evidence>